<dbReference type="InterPro" id="IPR036390">
    <property type="entry name" value="WH_DNA-bd_sf"/>
</dbReference>
<name>A0A8J6TGL4_9BACT</name>
<organism evidence="1 2">
    <name type="scientific">Candidatus Desulfatibia profunda</name>
    <dbReference type="NCBI Taxonomy" id="2841695"/>
    <lineage>
        <taxon>Bacteria</taxon>
        <taxon>Pseudomonadati</taxon>
        <taxon>Thermodesulfobacteriota</taxon>
        <taxon>Desulfobacteria</taxon>
        <taxon>Desulfobacterales</taxon>
        <taxon>Desulfobacterales incertae sedis</taxon>
        <taxon>Candidatus Desulfatibia</taxon>
    </lineage>
</organism>
<protein>
    <submittedName>
        <fullName evidence="1">Uncharacterized protein</fullName>
    </submittedName>
</protein>
<dbReference type="SUPFAM" id="SSF46785">
    <property type="entry name" value="Winged helix' DNA-binding domain"/>
    <property type="match status" value="1"/>
</dbReference>
<reference evidence="1 2" key="1">
    <citation type="submission" date="2020-08" db="EMBL/GenBank/DDBJ databases">
        <title>Bridging the membrane lipid divide: bacteria of the FCB group superphylum have the potential to synthesize archaeal ether lipids.</title>
        <authorList>
            <person name="Villanueva L."/>
            <person name="Von Meijenfeldt F.A.B."/>
            <person name="Westbye A.B."/>
            <person name="Yadav S."/>
            <person name="Hopmans E.C."/>
            <person name="Dutilh B.E."/>
            <person name="Sinninghe Damste J.S."/>
        </authorList>
    </citation>
    <scope>NUCLEOTIDE SEQUENCE [LARGE SCALE GENOMIC DNA]</scope>
    <source>
        <strain evidence="1">NIOZ-UU30</strain>
    </source>
</reference>
<proteinExistence type="predicted"/>
<evidence type="ECO:0000313" key="1">
    <source>
        <dbReference type="EMBL" id="MBC8360785.1"/>
    </source>
</evidence>
<sequence>MTVPDFLNGYATTAMCVQKLGFSRDTAWRLLSRLTKEEVLKKTGSGRGTRYYLTKAPGQA</sequence>
<dbReference type="InterPro" id="IPR036388">
    <property type="entry name" value="WH-like_DNA-bd_sf"/>
</dbReference>
<dbReference type="EMBL" id="JACNJH010000105">
    <property type="protein sequence ID" value="MBC8360785.1"/>
    <property type="molecule type" value="Genomic_DNA"/>
</dbReference>
<dbReference type="AlphaFoldDB" id="A0A8J6TGL4"/>
<evidence type="ECO:0000313" key="2">
    <source>
        <dbReference type="Proteomes" id="UP000603434"/>
    </source>
</evidence>
<comment type="caution">
    <text evidence="1">The sequence shown here is derived from an EMBL/GenBank/DDBJ whole genome shotgun (WGS) entry which is preliminary data.</text>
</comment>
<dbReference type="Proteomes" id="UP000603434">
    <property type="component" value="Unassembled WGS sequence"/>
</dbReference>
<dbReference type="Gene3D" id="1.10.10.10">
    <property type="entry name" value="Winged helix-like DNA-binding domain superfamily/Winged helix DNA-binding domain"/>
    <property type="match status" value="1"/>
</dbReference>
<gene>
    <name evidence="1" type="ORF">H8E23_05260</name>
</gene>
<accession>A0A8J6TGL4</accession>